<evidence type="ECO:0000313" key="4">
    <source>
        <dbReference type="Proteomes" id="UP000076871"/>
    </source>
</evidence>
<keyword evidence="1" id="KW-0812">Transmembrane</keyword>
<evidence type="ECO:0000259" key="2">
    <source>
        <dbReference type="Pfam" id="PF00501"/>
    </source>
</evidence>
<dbReference type="Pfam" id="PF00501">
    <property type="entry name" value="AMP-binding"/>
    <property type="match status" value="1"/>
</dbReference>
<name>A0A165CVG7_9APHY</name>
<dbReference type="Gene3D" id="3.40.50.12780">
    <property type="entry name" value="N-terminal domain of ligase-like"/>
    <property type="match status" value="1"/>
</dbReference>
<dbReference type="GO" id="GO:0005783">
    <property type="term" value="C:endoplasmic reticulum"/>
    <property type="evidence" value="ECO:0007669"/>
    <property type="project" value="TreeGrafter"/>
</dbReference>
<keyword evidence="4" id="KW-1185">Reference proteome</keyword>
<proteinExistence type="predicted"/>
<gene>
    <name evidence="3" type="ORF">LAESUDRAFT_704478</name>
</gene>
<dbReference type="OrthoDB" id="1700726at2759"/>
<dbReference type="GO" id="GO:0004467">
    <property type="term" value="F:long-chain fatty acid-CoA ligase activity"/>
    <property type="evidence" value="ECO:0007669"/>
    <property type="project" value="TreeGrafter"/>
</dbReference>
<keyword evidence="1" id="KW-1133">Transmembrane helix</keyword>
<evidence type="ECO:0000256" key="1">
    <source>
        <dbReference type="SAM" id="Phobius"/>
    </source>
</evidence>
<feature type="domain" description="AMP-dependent synthetase/ligase" evidence="2">
    <location>
        <begin position="97"/>
        <end position="319"/>
    </location>
</feature>
<dbReference type="InterPro" id="IPR000873">
    <property type="entry name" value="AMP-dep_synth/lig_dom"/>
</dbReference>
<dbReference type="EMBL" id="KV427643">
    <property type="protein sequence ID" value="KZT03502.1"/>
    <property type="molecule type" value="Genomic_DNA"/>
</dbReference>
<dbReference type="InParanoid" id="A0A165CVG7"/>
<reference evidence="3 4" key="1">
    <citation type="journal article" date="2016" name="Mol. Biol. Evol.">
        <title>Comparative Genomics of Early-Diverging Mushroom-Forming Fungi Provides Insights into the Origins of Lignocellulose Decay Capabilities.</title>
        <authorList>
            <person name="Nagy L.G."/>
            <person name="Riley R."/>
            <person name="Tritt A."/>
            <person name="Adam C."/>
            <person name="Daum C."/>
            <person name="Floudas D."/>
            <person name="Sun H."/>
            <person name="Yadav J.S."/>
            <person name="Pangilinan J."/>
            <person name="Larsson K.H."/>
            <person name="Matsuura K."/>
            <person name="Barry K."/>
            <person name="Labutti K."/>
            <person name="Kuo R."/>
            <person name="Ohm R.A."/>
            <person name="Bhattacharya S.S."/>
            <person name="Shirouzu T."/>
            <person name="Yoshinaga Y."/>
            <person name="Martin F.M."/>
            <person name="Grigoriev I.V."/>
            <person name="Hibbett D.S."/>
        </authorList>
    </citation>
    <scope>NUCLEOTIDE SEQUENCE [LARGE SCALE GENOMIC DNA]</scope>
    <source>
        <strain evidence="3 4">93-53</strain>
    </source>
</reference>
<dbReference type="AlphaFoldDB" id="A0A165CVG7"/>
<organism evidence="3 4">
    <name type="scientific">Laetiporus sulphureus 93-53</name>
    <dbReference type="NCBI Taxonomy" id="1314785"/>
    <lineage>
        <taxon>Eukaryota</taxon>
        <taxon>Fungi</taxon>
        <taxon>Dikarya</taxon>
        <taxon>Basidiomycota</taxon>
        <taxon>Agaricomycotina</taxon>
        <taxon>Agaricomycetes</taxon>
        <taxon>Polyporales</taxon>
        <taxon>Laetiporus</taxon>
    </lineage>
</organism>
<evidence type="ECO:0000313" key="3">
    <source>
        <dbReference type="EMBL" id="KZT03502.1"/>
    </source>
</evidence>
<dbReference type="RefSeq" id="XP_040761242.1">
    <property type="nucleotide sequence ID" value="XM_040906553.1"/>
</dbReference>
<feature type="transmembrane region" description="Helical" evidence="1">
    <location>
        <begin position="12"/>
        <end position="30"/>
    </location>
</feature>
<dbReference type="PANTHER" id="PTHR43272">
    <property type="entry name" value="LONG-CHAIN-FATTY-ACID--COA LIGASE"/>
    <property type="match status" value="1"/>
</dbReference>
<dbReference type="GO" id="GO:0016020">
    <property type="term" value="C:membrane"/>
    <property type="evidence" value="ECO:0007669"/>
    <property type="project" value="TreeGrafter"/>
</dbReference>
<keyword evidence="1" id="KW-0472">Membrane</keyword>
<dbReference type="SUPFAM" id="SSF56801">
    <property type="entry name" value="Acetyl-CoA synthetase-like"/>
    <property type="match status" value="1"/>
</dbReference>
<dbReference type="PANTHER" id="PTHR43272:SF11">
    <property type="entry name" value="AMP-DEPENDENT SYNTHETASE_LIGASE DOMAIN-CONTAINING PROTEIN"/>
    <property type="match status" value="1"/>
</dbReference>
<accession>A0A165CVG7</accession>
<protein>
    <submittedName>
        <fullName evidence="3">Acetyl-CoA synthetase-like protein</fullName>
    </submittedName>
</protein>
<dbReference type="InterPro" id="IPR042099">
    <property type="entry name" value="ANL_N_sf"/>
</dbReference>
<sequence length="570" mass="60775">MALSDYIVTDDLTIILGLVAACLFLLHNLYKPQSLVHPILLGRQSDAARVRHPGESAIYRNYGTGMMGKFPVRPSKEQLVLLDLVKADSDAPRTLWSTRITNPELRDRVAAFGTGLINSTKLIPQESNVLLLLNDGIEFLIADLALASYAIPSFVLTSASLLSSVLESHPPSVIITDTSLLSALLELLYDSNDSARPTIVVVGAINNKEIPGSEQARLLRWEDIERSGAKSEKLPFASPNPRDVFTVSFFSSPSGELAGTQLTHENLTAGVAAVCNLLPMSTAMTPLDTVVSAFPMSTPYGRAVAYTAINEGTSFATLNSSKVFTENGDIPVADLADVLSVNTLPIPSPTVLFIKPQHLTSMTAAILGEARKSSLLYSVAWRHKNASLSEGYITKQSLWDRLMFDTARAKVLGKGAGTIRATIVSGGIFEGQSLVPARIALSVPVVHVHTHPLVAGPVFASHPLDLQTFPQEPASVSASASDAYAFAYLASVGPPAVNMEVKMMGVDDNAIENGADPCGLLYVRGPSVGRLLGSNDDASEDADQWVQTGQRAKVAANGTFKVAVQDSKSK</sequence>
<dbReference type="Proteomes" id="UP000076871">
    <property type="component" value="Unassembled WGS sequence"/>
</dbReference>
<dbReference type="GeneID" id="63823582"/>
<dbReference type="STRING" id="1314785.A0A165CVG7"/>